<name>A0A1S3YDM0_TOBAC</name>
<dbReference type="Proteomes" id="UP000790787">
    <property type="component" value="Chromosome 12"/>
</dbReference>
<protein>
    <submittedName>
        <fullName evidence="3">Uncharacterized protein LOC107774942</fullName>
    </submittedName>
</protein>
<dbReference type="InterPro" id="IPR026960">
    <property type="entry name" value="RVT-Znf"/>
</dbReference>
<gene>
    <name evidence="3" type="primary">LOC107774942</name>
</gene>
<dbReference type="PaxDb" id="4097-A0A1S3YDM0"/>
<feature type="domain" description="Reverse transcriptase zinc-binding" evidence="1">
    <location>
        <begin position="96"/>
        <end position="179"/>
    </location>
</feature>
<dbReference type="RefSeq" id="XP_016450093.1">
    <property type="nucleotide sequence ID" value="XM_016594607.1"/>
</dbReference>
<evidence type="ECO:0000259" key="1">
    <source>
        <dbReference type="Pfam" id="PF13966"/>
    </source>
</evidence>
<organism evidence="2 3">
    <name type="scientific">Nicotiana tabacum</name>
    <name type="common">Common tobacco</name>
    <dbReference type="NCBI Taxonomy" id="4097"/>
    <lineage>
        <taxon>Eukaryota</taxon>
        <taxon>Viridiplantae</taxon>
        <taxon>Streptophyta</taxon>
        <taxon>Embryophyta</taxon>
        <taxon>Tracheophyta</taxon>
        <taxon>Spermatophyta</taxon>
        <taxon>Magnoliopsida</taxon>
        <taxon>eudicotyledons</taxon>
        <taxon>Gunneridae</taxon>
        <taxon>Pentapetalae</taxon>
        <taxon>asterids</taxon>
        <taxon>lamiids</taxon>
        <taxon>Solanales</taxon>
        <taxon>Solanaceae</taxon>
        <taxon>Nicotianoideae</taxon>
        <taxon>Nicotianeae</taxon>
        <taxon>Nicotiana</taxon>
    </lineage>
</organism>
<dbReference type="PANTHER" id="PTHR33116">
    <property type="entry name" value="REVERSE TRANSCRIPTASE ZINC-BINDING DOMAIN-CONTAINING PROTEIN-RELATED-RELATED"/>
    <property type="match status" value="1"/>
</dbReference>
<evidence type="ECO:0000313" key="3">
    <source>
        <dbReference type="RefSeq" id="XP_016450093.1"/>
    </source>
</evidence>
<proteinExistence type="predicted"/>
<dbReference type="PANTHER" id="PTHR33116:SF66">
    <property type="entry name" value="REVERSE TRANSCRIPTASE ZINC-BINDING DOMAIN-CONTAINING PROTEIN"/>
    <property type="match status" value="1"/>
</dbReference>
<dbReference type="Pfam" id="PF13966">
    <property type="entry name" value="zf-RVT"/>
    <property type="match status" value="1"/>
</dbReference>
<reference evidence="2" key="1">
    <citation type="journal article" date="2014" name="Nat. Commun.">
        <title>The tobacco genome sequence and its comparison with those of tomato and potato.</title>
        <authorList>
            <person name="Sierro N."/>
            <person name="Battey J.N."/>
            <person name="Ouadi S."/>
            <person name="Bakaher N."/>
            <person name="Bovet L."/>
            <person name="Willig A."/>
            <person name="Goepfert S."/>
            <person name="Peitsch M.C."/>
            <person name="Ivanov N.V."/>
        </authorList>
    </citation>
    <scope>NUCLEOTIDE SEQUENCE [LARGE SCALE GENOMIC DNA]</scope>
</reference>
<accession>A0A1S3YDM0</accession>
<reference evidence="3" key="2">
    <citation type="submission" date="2025-08" db="UniProtKB">
        <authorList>
            <consortium name="RefSeq"/>
        </authorList>
    </citation>
    <scope>IDENTIFICATION</scope>
    <source>
        <tissue evidence="3">Leaf</tissue>
    </source>
</reference>
<dbReference type="AlphaFoldDB" id="A0A1S3YDM0"/>
<dbReference type="GeneID" id="107774942"/>
<sequence length="234" mass="27977">MCRRFLWTGGVEVTKKALLVWDRLCWPRAAGGLNLLDIGIWNKAAICKLLWNLCKKKVWGDEPKQPSWVIQKIFKSKKYFEEAGYSEEEVFRMEKFPTKAMYLKLQGEFSKVPWRRMMCNNIGLPKWIFILFPAAYRRLQTRDRLRRWGCVEDDTCPLCHTEEETIDHLFFKCLFSTQIRTAVLEWQRVHRHAMTWDQELKWAEQYCKGRSSNAEIYRMSLAGSIYYILQERNA</sequence>
<evidence type="ECO:0000313" key="2">
    <source>
        <dbReference type="Proteomes" id="UP000790787"/>
    </source>
</evidence>
<keyword evidence="2" id="KW-1185">Reference proteome</keyword>
<dbReference type="OrthoDB" id="1304290at2759"/>
<dbReference type="KEGG" id="nta:107774942"/>